<evidence type="ECO:0000256" key="1">
    <source>
        <dbReference type="ARBA" id="ARBA00022679"/>
    </source>
</evidence>
<proteinExistence type="predicted"/>
<evidence type="ECO:0000256" key="2">
    <source>
        <dbReference type="ARBA" id="ARBA00023315"/>
    </source>
</evidence>
<dbReference type="BioCyc" id="BSUB633149:G1GM8-1081-MONOMER"/>
<dbReference type="KEGG" id="bsb:Bresu_1083"/>
<evidence type="ECO:0000259" key="3">
    <source>
        <dbReference type="PROSITE" id="PS51186"/>
    </source>
</evidence>
<accession>D9QNW2</accession>
<dbReference type="CDD" id="cd04301">
    <property type="entry name" value="NAT_SF"/>
    <property type="match status" value="1"/>
</dbReference>
<dbReference type="GO" id="GO:0016747">
    <property type="term" value="F:acyltransferase activity, transferring groups other than amino-acyl groups"/>
    <property type="evidence" value="ECO:0007669"/>
    <property type="project" value="InterPro"/>
</dbReference>
<keyword evidence="1 4" id="KW-0808">Transferase</keyword>
<reference evidence="5" key="1">
    <citation type="journal article" date="2011" name="J. Bacteriol.">
        <title>Genome sequences of eight morphologically diverse alphaproteobacteria.</title>
        <authorList>
            <consortium name="US DOE Joint Genome Institute"/>
            <person name="Brown P.J."/>
            <person name="Kysela D.T."/>
            <person name="Buechlein A."/>
            <person name="Hemmerich C."/>
            <person name="Brun Y.V."/>
        </authorList>
    </citation>
    <scope>NUCLEOTIDE SEQUENCE [LARGE SCALE GENOMIC DNA]</scope>
    <source>
        <strain evidence="5">ATCC 15264 / DSM 4735 / LMG 14903 / NBRC 16000 / CB 81</strain>
    </source>
</reference>
<dbReference type="Gene3D" id="3.40.630.30">
    <property type="match status" value="1"/>
</dbReference>
<dbReference type="eggNOG" id="COG0454">
    <property type="taxonomic scope" value="Bacteria"/>
</dbReference>
<dbReference type="InParanoid" id="D9QNW2"/>
<dbReference type="InterPro" id="IPR016181">
    <property type="entry name" value="Acyl_CoA_acyltransferase"/>
</dbReference>
<keyword evidence="5" id="KW-1185">Reference proteome</keyword>
<dbReference type="Proteomes" id="UP000002696">
    <property type="component" value="Chromosome"/>
</dbReference>
<dbReference type="PROSITE" id="PS51186">
    <property type="entry name" value="GNAT"/>
    <property type="match status" value="1"/>
</dbReference>
<dbReference type="AlphaFoldDB" id="D9QNW2"/>
<evidence type="ECO:0000313" key="5">
    <source>
        <dbReference type="Proteomes" id="UP000002696"/>
    </source>
</evidence>
<protein>
    <submittedName>
        <fullName evidence="4">GCN5-related N-acetyltransferase</fullName>
    </submittedName>
</protein>
<organism evidence="4 5">
    <name type="scientific">Brevundimonas subvibrioides (strain ATCC 15264 / DSM 4735 / LMG 14903 / NBRC 16000 / CB 81)</name>
    <name type="common">Caulobacter subvibrioides</name>
    <dbReference type="NCBI Taxonomy" id="633149"/>
    <lineage>
        <taxon>Bacteria</taxon>
        <taxon>Pseudomonadati</taxon>
        <taxon>Pseudomonadota</taxon>
        <taxon>Alphaproteobacteria</taxon>
        <taxon>Caulobacterales</taxon>
        <taxon>Caulobacteraceae</taxon>
        <taxon>Brevundimonas</taxon>
    </lineage>
</organism>
<dbReference type="InterPro" id="IPR000182">
    <property type="entry name" value="GNAT_dom"/>
</dbReference>
<name>D9QNW2_BRESC</name>
<keyword evidence="2" id="KW-0012">Acyltransferase</keyword>
<feature type="domain" description="N-acetyltransferase" evidence="3">
    <location>
        <begin position="9"/>
        <end position="172"/>
    </location>
</feature>
<sequence>MSGLATPALSTRAGTLEDLPALHALIERAYRGETARKGWTNEADLLDGQRTDVAELTDILTDPARVMLVGEEAGTLVACLQLVDEGAGTAYLGMLSVEPERQAGGLGRFMIAAAEAEAVARFGARTMRMTVIRQRPELIAWYERRGYALTGETEPFPLSDERFGLPRRQDLEFLVLEKTLA</sequence>
<gene>
    <name evidence="4" type="ordered locus">Bresu_1083</name>
</gene>
<dbReference type="EMBL" id="CP002102">
    <property type="protein sequence ID" value="ADL00395.1"/>
    <property type="molecule type" value="Genomic_DNA"/>
</dbReference>
<dbReference type="PANTHER" id="PTHR43877">
    <property type="entry name" value="AMINOALKYLPHOSPHONATE N-ACETYLTRANSFERASE-RELATED-RELATED"/>
    <property type="match status" value="1"/>
</dbReference>
<dbReference type="RefSeq" id="WP_013268498.1">
    <property type="nucleotide sequence ID" value="NC_014375.1"/>
</dbReference>
<dbReference type="Pfam" id="PF00583">
    <property type="entry name" value="Acetyltransf_1"/>
    <property type="match status" value="1"/>
</dbReference>
<evidence type="ECO:0000313" key="4">
    <source>
        <dbReference type="EMBL" id="ADL00395.1"/>
    </source>
</evidence>
<dbReference type="STRING" id="633149.Bresu_1083"/>
<dbReference type="SUPFAM" id="SSF55729">
    <property type="entry name" value="Acyl-CoA N-acyltransferases (Nat)"/>
    <property type="match status" value="1"/>
</dbReference>
<dbReference type="HOGENOM" id="CLU_098389_0_0_5"/>
<dbReference type="InterPro" id="IPR050832">
    <property type="entry name" value="Bact_Acetyltransf"/>
</dbReference>
<dbReference type="PANTHER" id="PTHR43877:SF2">
    <property type="entry name" value="AMINOALKYLPHOSPHONATE N-ACETYLTRANSFERASE-RELATED"/>
    <property type="match status" value="1"/>
</dbReference>